<dbReference type="Proteomes" id="UP000233526">
    <property type="component" value="Unassembled WGS sequence"/>
</dbReference>
<dbReference type="AlphaFoldDB" id="A0A2N3INC9"/>
<keyword evidence="2" id="KW-0560">Oxidoreductase</keyword>
<dbReference type="InterPro" id="IPR051122">
    <property type="entry name" value="SDR_DHRS6-like"/>
</dbReference>
<dbReference type="Gene3D" id="3.40.50.720">
    <property type="entry name" value="NAD(P)-binding Rossmann-like Domain"/>
    <property type="match status" value="1"/>
</dbReference>
<accession>A0A2N3INC9</accession>
<evidence type="ECO:0000256" key="2">
    <source>
        <dbReference type="ARBA" id="ARBA00023002"/>
    </source>
</evidence>
<protein>
    <submittedName>
        <fullName evidence="3">Dehydrogenase</fullName>
    </submittedName>
</protein>
<evidence type="ECO:0000313" key="4">
    <source>
        <dbReference type="Proteomes" id="UP000233526"/>
    </source>
</evidence>
<sequence>MSFTAQTLSVVIGGHSGIGEAVAAALSNRPGRVIAASRRDGVDVTDPATLEAFFLRHGPLDHLVITAGSQAPGGHFLALDAAAAKSAFDTKFWGTLAIIKAAAPHLKPNGSITLTSGFLARKTVPGTLVKTAMNAALEASAKILARELAPLRINVVSPGLTDTSAYQSMSSEARQAMLERAATTLPAGRYGRAQDIAAGYLLAIDNPFMTGATIDIDGGALIN</sequence>
<dbReference type="GO" id="GO:0016491">
    <property type="term" value="F:oxidoreductase activity"/>
    <property type="evidence" value="ECO:0007669"/>
    <property type="project" value="UniProtKB-KW"/>
</dbReference>
<organism evidence="3 4">
    <name type="scientific">Aeromonas sobria</name>
    <dbReference type="NCBI Taxonomy" id="646"/>
    <lineage>
        <taxon>Bacteria</taxon>
        <taxon>Pseudomonadati</taxon>
        <taxon>Pseudomonadota</taxon>
        <taxon>Gammaproteobacteria</taxon>
        <taxon>Aeromonadales</taxon>
        <taxon>Aeromonadaceae</taxon>
        <taxon>Aeromonas</taxon>
    </lineage>
</organism>
<dbReference type="EMBL" id="LJZX01000071">
    <property type="protein sequence ID" value="PKQ72526.1"/>
    <property type="molecule type" value="Genomic_DNA"/>
</dbReference>
<reference evidence="3 4" key="1">
    <citation type="journal article" date="2017" name="Front. Microbiol.">
        <title>Strong Genomic and Phenotypic Heterogeneity in the Aeromonas sobria Species Complex.</title>
        <authorList>
            <person name="Gauthier J."/>
            <person name="Vincent A.T."/>
            <person name="Charette S.J."/>
            <person name="Derome N."/>
        </authorList>
    </citation>
    <scope>NUCLEOTIDE SEQUENCE [LARGE SCALE GENOMIC DNA]</scope>
    <source>
        <strain evidence="3 4">JF2635</strain>
    </source>
</reference>
<gene>
    <name evidence="3" type="ORF">AOX56_21905</name>
</gene>
<proteinExistence type="inferred from homology"/>
<name>A0A2N3INC9_AERSO</name>
<dbReference type="InterPro" id="IPR036291">
    <property type="entry name" value="NAD(P)-bd_dom_sf"/>
</dbReference>
<dbReference type="PRINTS" id="PR00081">
    <property type="entry name" value="GDHRDH"/>
</dbReference>
<comment type="similarity">
    <text evidence="1">Belongs to the short-chain dehydrogenases/reductases (SDR) family.</text>
</comment>
<dbReference type="PANTHER" id="PTHR43477">
    <property type="entry name" value="DIHYDROANTICAPSIN 7-DEHYDROGENASE"/>
    <property type="match status" value="1"/>
</dbReference>
<evidence type="ECO:0000313" key="3">
    <source>
        <dbReference type="EMBL" id="PKQ72526.1"/>
    </source>
</evidence>
<dbReference type="PANTHER" id="PTHR43477:SF1">
    <property type="entry name" value="DIHYDROANTICAPSIN 7-DEHYDROGENASE"/>
    <property type="match status" value="1"/>
</dbReference>
<dbReference type="Pfam" id="PF13561">
    <property type="entry name" value="adh_short_C2"/>
    <property type="match status" value="1"/>
</dbReference>
<comment type="caution">
    <text evidence="3">The sequence shown here is derived from an EMBL/GenBank/DDBJ whole genome shotgun (WGS) entry which is preliminary data.</text>
</comment>
<evidence type="ECO:0000256" key="1">
    <source>
        <dbReference type="ARBA" id="ARBA00006484"/>
    </source>
</evidence>
<dbReference type="InterPro" id="IPR002347">
    <property type="entry name" value="SDR_fam"/>
</dbReference>
<dbReference type="SUPFAM" id="SSF51735">
    <property type="entry name" value="NAD(P)-binding Rossmann-fold domains"/>
    <property type="match status" value="1"/>
</dbReference>